<protein>
    <submittedName>
        <fullName evidence="3">Proline reductase</fullName>
    </submittedName>
</protein>
<evidence type="ECO:0000313" key="3">
    <source>
        <dbReference type="EMBL" id="BCZ49102.1"/>
    </source>
</evidence>
<organism evidence="3 4">
    <name type="scientific">Clostridium gelidum</name>
    <dbReference type="NCBI Taxonomy" id="704125"/>
    <lineage>
        <taxon>Bacteria</taxon>
        <taxon>Bacillati</taxon>
        <taxon>Bacillota</taxon>
        <taxon>Clostridia</taxon>
        <taxon>Eubacteriales</taxon>
        <taxon>Clostridiaceae</taxon>
        <taxon>Clostridium</taxon>
    </lineage>
</organism>
<evidence type="ECO:0000256" key="2">
    <source>
        <dbReference type="ARBA" id="ARBA00023002"/>
    </source>
</evidence>
<dbReference type="EMBL" id="AP024849">
    <property type="protein sequence ID" value="BCZ49102.1"/>
    <property type="molecule type" value="Genomic_DNA"/>
</dbReference>
<dbReference type="Proteomes" id="UP000824633">
    <property type="component" value="Chromosome"/>
</dbReference>
<dbReference type="InterPro" id="IPR048083">
    <property type="entry name" value="GrdB-like"/>
</dbReference>
<gene>
    <name evidence="3" type="ORF">psyc5s11_51690</name>
</gene>
<dbReference type="Pfam" id="PF07355">
    <property type="entry name" value="GRDB"/>
    <property type="match status" value="1"/>
</dbReference>
<name>A0ABM7TAV1_9CLOT</name>
<keyword evidence="1" id="KW-0712">Selenocysteine</keyword>
<accession>A0ABM7TAV1</accession>
<evidence type="ECO:0000313" key="4">
    <source>
        <dbReference type="Proteomes" id="UP000824633"/>
    </source>
</evidence>
<dbReference type="InterPro" id="IPR010187">
    <property type="entry name" value="Various_sel_PB"/>
</dbReference>
<sequence>MLKIITIYDQIQAGMGTKDDKMLPLGGKNVPIGPSIMMEPFLKQIGAKVVACLHCGNGTYLNDKEVVSKKLCDMVQKLRPDVVVCGPAFSYKEYAQMCAEVTYDINNSTSVPAIAAMSVENEEVISKYKDLIYIVKCPKKGEVGLNEALKNICLVAKTIAVEYDNVAKIKEYCF</sequence>
<keyword evidence="2" id="KW-0560">Oxidoreductase</keyword>
<keyword evidence="4" id="KW-1185">Reference proteome</keyword>
<proteinExistence type="predicted"/>
<evidence type="ECO:0000256" key="1">
    <source>
        <dbReference type="ARBA" id="ARBA00022933"/>
    </source>
</evidence>
<dbReference type="NCBIfam" id="NF041545">
    <property type="entry name" value="GrdB_like_no_Se"/>
    <property type="match status" value="1"/>
</dbReference>
<reference evidence="4" key="1">
    <citation type="submission" date="2021-07" db="EMBL/GenBank/DDBJ databases">
        <title>Complete genome sequencing of a Clostridium isolate.</title>
        <authorList>
            <person name="Ueki A."/>
            <person name="Tonouchi A."/>
        </authorList>
    </citation>
    <scope>NUCLEOTIDE SEQUENCE [LARGE SCALE GENOMIC DNA]</scope>
    <source>
        <strain evidence="4">C5S11</strain>
    </source>
</reference>
<dbReference type="RefSeq" id="WP_224035307.1">
    <property type="nucleotide sequence ID" value="NZ_AP024849.1"/>
</dbReference>